<dbReference type="Proteomes" id="UP001589818">
    <property type="component" value="Unassembled WGS sequence"/>
</dbReference>
<feature type="signal peptide" evidence="2">
    <location>
        <begin position="1"/>
        <end position="32"/>
    </location>
</feature>
<keyword evidence="1" id="KW-0472">Membrane</keyword>
<sequence>MNPKMKIKGTVFRALLVAGCWAVLFTATTVQASAEQPAVRTIQTSERAAVDALEQKQTEIDAYMAGQGQAELEQLGFTVTNTGAVGDKVEVGITPYAEKHAEFLYEKFGRDLVNVVEGQQAQLLASVSVEGDAPADDALEQKQTEIDAYVTGQGQAELEQLGFTVTNTGAVGDKVEIGITPYAEKHAEFLYEKFGRDLVNVVEGQQSELFAATAASAPAVDAAAASSEKPTVNRTILWIAVVVVLSAAILMVSRKKLFGRK</sequence>
<protein>
    <submittedName>
        <fullName evidence="3">Uncharacterized protein</fullName>
    </submittedName>
</protein>
<reference evidence="3 4" key="1">
    <citation type="submission" date="2024-09" db="EMBL/GenBank/DDBJ databases">
        <authorList>
            <person name="Sun Q."/>
            <person name="Mori K."/>
        </authorList>
    </citation>
    <scope>NUCLEOTIDE SEQUENCE [LARGE SCALE GENOMIC DNA]</scope>
    <source>
        <strain evidence="3 4">CCM 4839</strain>
    </source>
</reference>
<keyword evidence="1" id="KW-0812">Transmembrane</keyword>
<keyword evidence="1" id="KW-1133">Transmembrane helix</keyword>
<feature type="chain" id="PRO_5047499093" evidence="2">
    <location>
        <begin position="33"/>
        <end position="261"/>
    </location>
</feature>
<proteinExistence type="predicted"/>
<dbReference type="EMBL" id="JBHLVF010000011">
    <property type="protein sequence ID" value="MFC0391646.1"/>
    <property type="molecule type" value="Genomic_DNA"/>
</dbReference>
<evidence type="ECO:0000256" key="1">
    <source>
        <dbReference type="SAM" id="Phobius"/>
    </source>
</evidence>
<feature type="transmembrane region" description="Helical" evidence="1">
    <location>
        <begin position="235"/>
        <end position="253"/>
    </location>
</feature>
<name>A0ABV6J793_9BACL</name>
<evidence type="ECO:0000313" key="3">
    <source>
        <dbReference type="EMBL" id="MFC0391646.1"/>
    </source>
</evidence>
<dbReference type="RefSeq" id="WP_204819712.1">
    <property type="nucleotide sequence ID" value="NZ_JANHOF010000006.1"/>
</dbReference>
<evidence type="ECO:0000256" key="2">
    <source>
        <dbReference type="SAM" id="SignalP"/>
    </source>
</evidence>
<accession>A0ABV6J793</accession>
<keyword evidence="4" id="KW-1185">Reference proteome</keyword>
<keyword evidence="2" id="KW-0732">Signal</keyword>
<comment type="caution">
    <text evidence="3">The sequence shown here is derived from an EMBL/GenBank/DDBJ whole genome shotgun (WGS) entry which is preliminary data.</text>
</comment>
<gene>
    <name evidence="3" type="ORF">ACFFJ8_09680</name>
</gene>
<evidence type="ECO:0000313" key="4">
    <source>
        <dbReference type="Proteomes" id="UP001589818"/>
    </source>
</evidence>
<organism evidence="3 4">
    <name type="scientific">Paenibacillus mendelii</name>
    <dbReference type="NCBI Taxonomy" id="206163"/>
    <lineage>
        <taxon>Bacteria</taxon>
        <taxon>Bacillati</taxon>
        <taxon>Bacillota</taxon>
        <taxon>Bacilli</taxon>
        <taxon>Bacillales</taxon>
        <taxon>Paenibacillaceae</taxon>
        <taxon>Paenibacillus</taxon>
    </lineage>
</organism>